<organism evidence="4 5">
    <name type="scientific">Streptosporangium vulgare</name>
    <dbReference type="NCBI Taxonomy" id="46190"/>
    <lineage>
        <taxon>Bacteria</taxon>
        <taxon>Bacillati</taxon>
        <taxon>Actinomycetota</taxon>
        <taxon>Actinomycetes</taxon>
        <taxon>Streptosporangiales</taxon>
        <taxon>Streptosporangiaceae</taxon>
        <taxon>Streptosporangium</taxon>
    </lineage>
</organism>
<evidence type="ECO:0000313" key="5">
    <source>
        <dbReference type="Proteomes" id="UP001589610"/>
    </source>
</evidence>
<reference evidence="4 5" key="1">
    <citation type="submission" date="2024-09" db="EMBL/GenBank/DDBJ databases">
        <authorList>
            <person name="Sun Q."/>
            <person name="Mori K."/>
        </authorList>
    </citation>
    <scope>NUCLEOTIDE SEQUENCE [LARGE SCALE GENOMIC DNA]</scope>
    <source>
        <strain evidence="4 5">JCM 3028</strain>
    </source>
</reference>
<dbReference type="EMBL" id="JBHMBS010000002">
    <property type="protein sequence ID" value="MFB9675033.1"/>
    <property type="molecule type" value="Genomic_DNA"/>
</dbReference>
<dbReference type="InterPro" id="IPR018649">
    <property type="entry name" value="SHOCT"/>
</dbReference>
<dbReference type="InterPro" id="IPR027860">
    <property type="entry name" value="DUF4429"/>
</dbReference>
<feature type="domain" description="DUF4429" evidence="3">
    <location>
        <begin position="139"/>
        <end position="227"/>
    </location>
</feature>
<evidence type="ECO:0000259" key="3">
    <source>
        <dbReference type="Pfam" id="PF14472"/>
    </source>
</evidence>
<comment type="caution">
    <text evidence="4">The sequence shown here is derived from an EMBL/GenBank/DDBJ whole genome shotgun (WGS) entry which is preliminary data.</text>
</comment>
<proteinExistence type="predicted"/>
<evidence type="ECO:0000313" key="4">
    <source>
        <dbReference type="EMBL" id="MFB9675033.1"/>
    </source>
</evidence>
<gene>
    <name evidence="4" type="ORF">ACFFRH_06000</name>
</gene>
<name>A0ABV5TBC0_9ACTN</name>
<protein>
    <submittedName>
        <fullName evidence="4">DUF4429 domain-containing protein</fullName>
    </submittedName>
</protein>
<dbReference type="Pfam" id="PF14472">
    <property type="entry name" value="DUF4429"/>
    <property type="match status" value="2"/>
</dbReference>
<feature type="domain" description="SHOCT" evidence="2">
    <location>
        <begin position="274"/>
        <end position="300"/>
    </location>
</feature>
<keyword evidence="5" id="KW-1185">Reference proteome</keyword>
<dbReference type="RefSeq" id="WP_344749789.1">
    <property type="nucleotide sequence ID" value="NZ_BAAAWW010000207.1"/>
</dbReference>
<dbReference type="Pfam" id="PF09851">
    <property type="entry name" value="SHOCT"/>
    <property type="match status" value="1"/>
</dbReference>
<feature type="domain" description="DUF4429" evidence="3">
    <location>
        <begin position="11"/>
        <end position="105"/>
    </location>
</feature>
<evidence type="ECO:0000259" key="2">
    <source>
        <dbReference type="Pfam" id="PF09851"/>
    </source>
</evidence>
<evidence type="ECO:0000256" key="1">
    <source>
        <dbReference type="SAM" id="MobiDB-lite"/>
    </source>
</evidence>
<dbReference type="Proteomes" id="UP001589610">
    <property type="component" value="Unassembled WGS sequence"/>
</dbReference>
<feature type="region of interest" description="Disordered" evidence="1">
    <location>
        <begin position="235"/>
        <end position="270"/>
    </location>
</feature>
<accession>A0ABV5TBC0</accession>
<feature type="compositionally biased region" description="Low complexity" evidence="1">
    <location>
        <begin position="240"/>
        <end position="264"/>
    </location>
</feature>
<sequence>MAEVMVRDGTWTFDGEILRIVPGRDRSVKKLRQLLGEVRVPLEAVAGIAYEPGRKGGRLRLRLREGADPFNQAALGRIADTSDPYQLVVDADRTGAAEYFVDEVRNALVIEQVPDGPSERYLMPGPALPVVVPAGDGTATFDGESIRLEWSWSTEEGKKSAGPQRIALKDLNGVEWFPTSGLENGYLRFHVKGAAPHKLAPKHDPHCLVLWGFDKETRTTALLVAAILARLPHPSGPRLSSAAEPPAIEATATSAAPAAPAPSSGHDPDSLLRRLRELGDLHKDGILTDEEFTTAKQALLRRF</sequence>